<proteinExistence type="inferred from homology"/>
<dbReference type="SUPFAM" id="SSF81321">
    <property type="entry name" value="Family A G protein-coupled receptor-like"/>
    <property type="match status" value="1"/>
</dbReference>
<keyword evidence="6 14" id="KW-1133">Transmembrane helix</keyword>
<evidence type="ECO:0000313" key="17">
    <source>
        <dbReference type="Proteomes" id="UP001162483"/>
    </source>
</evidence>
<name>A0ABN9DNV8_9NEOB</name>
<dbReference type="EMBL" id="CATNWA010014640">
    <property type="protein sequence ID" value="CAI9574224.1"/>
    <property type="molecule type" value="Genomic_DNA"/>
</dbReference>
<dbReference type="Gene3D" id="1.20.1070.10">
    <property type="entry name" value="Rhodopsin 7-helix transmembrane proteins"/>
    <property type="match status" value="1"/>
</dbReference>
<sequence>MGTFKGNNITVFILVGFPTRPELQPILFTVFLLTYILTVAENVMIILTVKFNVNLHKPMYYLMCSLSFLEICYVTVTVPNLLNIFLTQNTKISFLACMVQLYIFISLACTECVLLAAMAFDRCVAICFPLRYTVIMNHTFCTQLAIGSWVLGFSIAMVKATLIFRLHFCGPNVINHFFCDISPVLNLACSDMSFTELVDFILAMVIIMIPLVVIIIIYICILWSVVRLPNNMGRQKAFSTCASYLAIVIIFYTTTLFIYVRPRKANPFDSNKLVTIFYSILTPLINPIIYCLRNREVQQAIRKSITKCIAK</sequence>
<feature type="transmembrane region" description="Helical" evidence="14">
    <location>
        <begin position="237"/>
        <end position="260"/>
    </location>
</feature>
<dbReference type="PANTHER" id="PTHR24242">
    <property type="entry name" value="G-PROTEIN COUPLED RECEPTOR"/>
    <property type="match status" value="1"/>
</dbReference>
<evidence type="ECO:0000256" key="2">
    <source>
        <dbReference type="ARBA" id="ARBA00022475"/>
    </source>
</evidence>
<dbReference type="Proteomes" id="UP001162483">
    <property type="component" value="Unassembled WGS sequence"/>
</dbReference>
<reference evidence="16" key="1">
    <citation type="submission" date="2023-05" db="EMBL/GenBank/DDBJ databases">
        <authorList>
            <person name="Stuckert A."/>
        </authorList>
    </citation>
    <scope>NUCLEOTIDE SEQUENCE</scope>
</reference>
<evidence type="ECO:0000256" key="14">
    <source>
        <dbReference type="RuleBase" id="RU363047"/>
    </source>
</evidence>
<keyword evidence="5 14" id="KW-0552">Olfaction</keyword>
<evidence type="ECO:0000256" key="9">
    <source>
        <dbReference type="ARBA" id="ARBA00023157"/>
    </source>
</evidence>
<keyword evidence="4 13" id="KW-0812">Transmembrane</keyword>
<comment type="caution">
    <text evidence="16">The sequence shown here is derived from an EMBL/GenBank/DDBJ whole genome shotgun (WGS) entry which is preliminary data.</text>
</comment>
<protein>
    <recommendedName>
        <fullName evidence="14">Olfactory receptor</fullName>
    </recommendedName>
</protein>
<keyword evidence="17" id="KW-1185">Reference proteome</keyword>
<dbReference type="InterPro" id="IPR050939">
    <property type="entry name" value="Olfactory_GPCR1"/>
</dbReference>
<organism evidence="16 17">
    <name type="scientific">Staurois parvus</name>
    <dbReference type="NCBI Taxonomy" id="386267"/>
    <lineage>
        <taxon>Eukaryota</taxon>
        <taxon>Metazoa</taxon>
        <taxon>Chordata</taxon>
        <taxon>Craniata</taxon>
        <taxon>Vertebrata</taxon>
        <taxon>Euteleostomi</taxon>
        <taxon>Amphibia</taxon>
        <taxon>Batrachia</taxon>
        <taxon>Anura</taxon>
        <taxon>Neobatrachia</taxon>
        <taxon>Ranoidea</taxon>
        <taxon>Ranidae</taxon>
        <taxon>Staurois</taxon>
    </lineage>
</organism>
<evidence type="ECO:0000256" key="12">
    <source>
        <dbReference type="ARBA" id="ARBA00023224"/>
    </source>
</evidence>
<feature type="transmembrane region" description="Helical" evidence="14">
    <location>
        <begin position="200"/>
        <end position="225"/>
    </location>
</feature>
<accession>A0ABN9DNV8</accession>
<comment type="similarity">
    <text evidence="13">Belongs to the G-protein coupled receptor 1 family.</text>
</comment>
<keyword evidence="2 14" id="KW-1003">Cell membrane</keyword>
<dbReference type="InterPro" id="IPR000725">
    <property type="entry name" value="Olfact_rcpt"/>
</dbReference>
<dbReference type="InterPro" id="IPR000276">
    <property type="entry name" value="GPCR_Rhodpsn"/>
</dbReference>
<evidence type="ECO:0000256" key="6">
    <source>
        <dbReference type="ARBA" id="ARBA00022989"/>
    </source>
</evidence>
<evidence type="ECO:0000256" key="7">
    <source>
        <dbReference type="ARBA" id="ARBA00023040"/>
    </source>
</evidence>
<feature type="domain" description="G-protein coupled receptors family 1 profile" evidence="15">
    <location>
        <begin position="41"/>
        <end position="290"/>
    </location>
</feature>
<evidence type="ECO:0000256" key="13">
    <source>
        <dbReference type="RuleBase" id="RU000688"/>
    </source>
</evidence>
<evidence type="ECO:0000256" key="5">
    <source>
        <dbReference type="ARBA" id="ARBA00022725"/>
    </source>
</evidence>
<evidence type="ECO:0000256" key="4">
    <source>
        <dbReference type="ARBA" id="ARBA00022692"/>
    </source>
</evidence>
<keyword evidence="7 13" id="KW-0297">G-protein coupled receptor</keyword>
<keyword evidence="3 14" id="KW-0716">Sensory transduction</keyword>
<dbReference type="PRINTS" id="PR00245">
    <property type="entry name" value="OLFACTORYR"/>
</dbReference>
<dbReference type="Pfam" id="PF13853">
    <property type="entry name" value="7tm_4"/>
    <property type="match status" value="1"/>
</dbReference>
<feature type="transmembrane region" description="Helical" evidence="14">
    <location>
        <begin position="272"/>
        <end position="292"/>
    </location>
</feature>
<evidence type="ECO:0000313" key="16">
    <source>
        <dbReference type="EMBL" id="CAI9574224.1"/>
    </source>
</evidence>
<evidence type="ECO:0000256" key="11">
    <source>
        <dbReference type="ARBA" id="ARBA00023180"/>
    </source>
</evidence>
<comment type="subcellular location">
    <subcellularLocation>
        <location evidence="1 14">Cell membrane</location>
        <topology evidence="1 14">Multi-pass membrane protein</topology>
    </subcellularLocation>
</comment>
<keyword evidence="9" id="KW-1015">Disulfide bond</keyword>
<evidence type="ECO:0000256" key="10">
    <source>
        <dbReference type="ARBA" id="ARBA00023170"/>
    </source>
</evidence>
<evidence type="ECO:0000256" key="3">
    <source>
        <dbReference type="ARBA" id="ARBA00022606"/>
    </source>
</evidence>
<dbReference type="PRINTS" id="PR00237">
    <property type="entry name" value="GPCRRHODOPSN"/>
</dbReference>
<evidence type="ECO:0000256" key="8">
    <source>
        <dbReference type="ARBA" id="ARBA00023136"/>
    </source>
</evidence>
<feature type="transmembrane region" description="Helical" evidence="14">
    <location>
        <begin position="92"/>
        <end position="120"/>
    </location>
</feature>
<gene>
    <name evidence="16" type="ORF">SPARVUS_LOCUS7937485</name>
</gene>
<keyword evidence="12 13" id="KW-0807">Transducer</keyword>
<feature type="transmembrane region" description="Helical" evidence="14">
    <location>
        <begin position="59"/>
        <end position="86"/>
    </location>
</feature>
<keyword evidence="10 13" id="KW-0675">Receptor</keyword>
<dbReference type="PROSITE" id="PS00237">
    <property type="entry name" value="G_PROTEIN_RECEP_F1_1"/>
    <property type="match status" value="1"/>
</dbReference>
<keyword evidence="11" id="KW-0325">Glycoprotein</keyword>
<feature type="transmembrane region" description="Helical" evidence="14">
    <location>
        <begin position="140"/>
        <end position="158"/>
    </location>
</feature>
<dbReference type="InterPro" id="IPR017452">
    <property type="entry name" value="GPCR_Rhodpsn_7TM"/>
</dbReference>
<dbReference type="PROSITE" id="PS50262">
    <property type="entry name" value="G_PROTEIN_RECEP_F1_2"/>
    <property type="match status" value="1"/>
</dbReference>
<dbReference type="PANTHER" id="PTHR24242:SF359">
    <property type="entry name" value="ODORANT RECEPTOR-RELATED"/>
    <property type="match status" value="1"/>
</dbReference>
<keyword evidence="8 14" id="KW-0472">Membrane</keyword>
<feature type="transmembrane region" description="Helical" evidence="14">
    <location>
        <begin position="26"/>
        <end position="47"/>
    </location>
</feature>
<evidence type="ECO:0000259" key="15">
    <source>
        <dbReference type="PROSITE" id="PS50262"/>
    </source>
</evidence>
<evidence type="ECO:0000256" key="1">
    <source>
        <dbReference type="ARBA" id="ARBA00004651"/>
    </source>
</evidence>